<organism evidence="1 2">
    <name type="scientific">Fulvitalea axinellae</name>
    <dbReference type="NCBI Taxonomy" id="1182444"/>
    <lineage>
        <taxon>Bacteria</taxon>
        <taxon>Pseudomonadati</taxon>
        <taxon>Bacteroidota</taxon>
        <taxon>Cytophagia</taxon>
        <taxon>Cytophagales</taxon>
        <taxon>Persicobacteraceae</taxon>
        <taxon>Fulvitalea</taxon>
    </lineage>
</organism>
<accession>A0AAU9D463</accession>
<protein>
    <submittedName>
        <fullName evidence="1">Uncharacterized protein</fullName>
    </submittedName>
</protein>
<dbReference type="EMBL" id="AP025314">
    <property type="protein sequence ID" value="BDD07601.1"/>
    <property type="molecule type" value="Genomic_DNA"/>
</dbReference>
<proteinExistence type="predicted"/>
<sequence length="58" mass="6708">MSLKEKELFSEVLITELSLSLHLGERFLMNIFQADRKASSSSMAAFIIFKYNFDFIAK</sequence>
<evidence type="ECO:0000313" key="1">
    <source>
        <dbReference type="EMBL" id="BDD07601.1"/>
    </source>
</evidence>
<gene>
    <name evidence="1" type="ORF">FUAX_00330</name>
</gene>
<dbReference type="Proteomes" id="UP001348817">
    <property type="component" value="Chromosome"/>
</dbReference>
<keyword evidence="2" id="KW-1185">Reference proteome</keyword>
<reference evidence="1 2" key="1">
    <citation type="submission" date="2021-12" db="EMBL/GenBank/DDBJ databases">
        <title>Genome sequencing of bacteria with rrn-lacking chromosome and rrn-plasmid.</title>
        <authorList>
            <person name="Anda M."/>
            <person name="Iwasaki W."/>
        </authorList>
    </citation>
    <scope>NUCLEOTIDE SEQUENCE [LARGE SCALE GENOMIC DNA]</scope>
    <source>
        <strain evidence="1 2">DSM 100852</strain>
    </source>
</reference>
<name>A0AAU9D463_9BACT</name>
<evidence type="ECO:0000313" key="2">
    <source>
        <dbReference type="Proteomes" id="UP001348817"/>
    </source>
</evidence>
<dbReference type="KEGG" id="fax:FUAX_00330"/>
<dbReference type="AlphaFoldDB" id="A0AAU9D463"/>